<comment type="caution">
    <text evidence="2">The sequence shown here is derived from an EMBL/GenBank/DDBJ whole genome shotgun (WGS) entry which is preliminary data.</text>
</comment>
<dbReference type="AlphaFoldDB" id="E4MUR8"/>
<evidence type="ECO:0000313" key="3">
    <source>
        <dbReference type="Proteomes" id="UP000005391"/>
    </source>
</evidence>
<protein>
    <submittedName>
        <fullName evidence="2">Uncharacterized protein</fullName>
    </submittedName>
</protein>
<dbReference type="InterPro" id="IPR032721">
    <property type="entry name" value="Toxin-deaminase"/>
</dbReference>
<feature type="non-terminal residue" evidence="2">
    <location>
        <position position="1"/>
    </location>
</feature>
<evidence type="ECO:0000256" key="1">
    <source>
        <dbReference type="SAM" id="Coils"/>
    </source>
</evidence>
<reference evidence="2 3" key="1">
    <citation type="submission" date="2010-10" db="EMBL/GenBank/DDBJ databases">
        <authorList>
            <person name="Muzny D."/>
            <person name="Qin X."/>
            <person name="Deng J."/>
            <person name="Jiang H."/>
            <person name="Liu Y."/>
            <person name="Qu J."/>
            <person name="Song X.-Z."/>
            <person name="Zhang L."/>
            <person name="Thornton R."/>
            <person name="Coyle M."/>
            <person name="Francisco L."/>
            <person name="Jackson L."/>
            <person name="Javaid M."/>
            <person name="Korchina V."/>
            <person name="Kovar C."/>
            <person name="Mata R."/>
            <person name="Mathew T."/>
            <person name="Ngo R."/>
            <person name="Nguyen L."/>
            <person name="Nguyen N."/>
            <person name="Okwuonu G."/>
            <person name="Ongeri F."/>
            <person name="Pham C."/>
            <person name="Simmons D."/>
            <person name="Wilczek-Boney K."/>
            <person name="Hale W."/>
            <person name="Jakkamsetti A."/>
            <person name="Pham P."/>
            <person name="Ruth R."/>
            <person name="San Lucas F."/>
            <person name="Warren J."/>
            <person name="Zhang J."/>
            <person name="Zhao Z."/>
            <person name="Zhou C."/>
            <person name="Zhu D."/>
            <person name="Lee S."/>
            <person name="Bess C."/>
            <person name="Blankenburg K."/>
            <person name="Forbes L."/>
            <person name="Fu Q."/>
            <person name="Gubbala S."/>
            <person name="Hirani K."/>
            <person name="Jayaseelan J.C."/>
            <person name="Lara F."/>
            <person name="Munidasa M."/>
            <person name="Palculict T."/>
            <person name="Patil S."/>
            <person name="Pu L.-L."/>
            <person name="Saada N."/>
            <person name="Tang L."/>
            <person name="Weissenberger G."/>
            <person name="Zhu Y."/>
            <person name="Hemphill L."/>
            <person name="Shang Y."/>
            <person name="Youmans B."/>
            <person name="Ayvaz T."/>
            <person name="Ross M."/>
            <person name="Santibanez J."/>
            <person name="Aqrawi P."/>
            <person name="Gross S."/>
            <person name="Joshi V."/>
            <person name="Fowler G."/>
            <person name="Nazareth L."/>
            <person name="Reid J."/>
            <person name="Worley K."/>
            <person name="Petrosino J."/>
            <person name="Highlander S."/>
            <person name="Gibbs R."/>
        </authorList>
    </citation>
    <scope>NUCLEOTIDE SEQUENCE [LARGE SCALE GENOMIC DNA]</scope>
    <source>
        <strain evidence="2 3">F0287</strain>
    </source>
</reference>
<proteinExistence type="predicted"/>
<evidence type="ECO:0000313" key="2">
    <source>
        <dbReference type="EMBL" id="EFS96562.1"/>
    </source>
</evidence>
<gene>
    <name evidence="2" type="ORF">HMPREF1977_2128</name>
</gene>
<dbReference type="Pfam" id="PF14424">
    <property type="entry name" value="Toxin-deaminase"/>
    <property type="match status" value="1"/>
</dbReference>
<dbReference type="HOGENOM" id="CLU_476130_0_0_10"/>
<dbReference type="Proteomes" id="UP000005391">
    <property type="component" value="Unassembled WGS sequence"/>
</dbReference>
<dbReference type="EMBL" id="AEOH01000049">
    <property type="protein sequence ID" value="EFS96562.1"/>
    <property type="molecule type" value="Genomic_DNA"/>
</dbReference>
<keyword evidence="1" id="KW-0175">Coiled coil</keyword>
<sequence length="573" mass="64544">VTGLKRGRTYIYKVGVACGLETAYSSSVFGEESYMYSTEQEFTTTEQIDEKSQVQCGVKPEIRIKNTNPLQDNLYPNTTFTAGDFPVTVLNATGSNGVYSGEGYVKVPYLQDTKIKVVFNGIKLNTERQLIEGKLVTTYDETESNVVEIKSLSGIINDVKNIFKKKKLTEEDVKSLQELKKQWDFYLSNADEIGISEEDKTAFKEIGAKMFSVSTGKLSKEEKETLITNAEKAEKLYDKYKNKFEEYTTKKEEEANNESSIFLDVSLEKVDVTETNFTSDSPPPPIGNGEYIGQIKLGSGEDKDNYVWNGEIWSKVIDNKDGSYSAFIYGKNNSRYFLVATWKKSDNFSTIETKVLRAKNGANLAGVYMDNWDIMTFPLEAPVAIYQFNYNNLATTARYKNIRKSNNINKNISPAKSKVIKGNIVNRELWNGVKNIFKATADEVAEATQKIKNYRTTNKIKGKNIGYLEGNVNGKTIDNRMWLSGKVEKGEPQIFKAIEVEGSGGRSWLRNTDSEYKMLNKLAEDLGGKYNSNIKGEIKIISELPYCNSCTGVIQQFNEMFPNVKITLIDGVK</sequence>
<name>E4MUR8_CAPOC</name>
<dbReference type="RefSeq" id="WP_002675179.1">
    <property type="nucleotide sequence ID" value="NZ_GL573160.1"/>
</dbReference>
<accession>E4MUR8</accession>
<feature type="coiled-coil region" evidence="1">
    <location>
        <begin position="223"/>
        <end position="257"/>
    </location>
</feature>
<dbReference type="eggNOG" id="COG1372">
    <property type="taxonomic scope" value="Bacteria"/>
</dbReference>
<organism evidence="2 3">
    <name type="scientific">Capnocytophaga ochracea F0287</name>
    <dbReference type="NCBI Taxonomy" id="873517"/>
    <lineage>
        <taxon>Bacteria</taxon>
        <taxon>Pseudomonadati</taxon>
        <taxon>Bacteroidota</taxon>
        <taxon>Flavobacteriia</taxon>
        <taxon>Flavobacteriales</taxon>
        <taxon>Flavobacteriaceae</taxon>
        <taxon>Capnocytophaga</taxon>
    </lineage>
</organism>